<protein>
    <submittedName>
        <fullName evidence="2">Transmembrane protein, putative</fullName>
    </submittedName>
</protein>
<keyword evidence="1 2" id="KW-0812">Transmembrane</keyword>
<reference evidence="3" key="1">
    <citation type="journal article" date="2006" name="PLoS Biol.">
        <title>Macronuclear genome sequence of the ciliate Tetrahymena thermophila, a model eukaryote.</title>
        <authorList>
            <person name="Eisen J.A."/>
            <person name="Coyne R.S."/>
            <person name="Wu M."/>
            <person name="Wu D."/>
            <person name="Thiagarajan M."/>
            <person name="Wortman J.R."/>
            <person name="Badger J.H."/>
            <person name="Ren Q."/>
            <person name="Amedeo P."/>
            <person name="Jones K.M."/>
            <person name="Tallon L.J."/>
            <person name="Delcher A.L."/>
            <person name="Salzberg S.L."/>
            <person name="Silva J.C."/>
            <person name="Haas B.J."/>
            <person name="Majoros W.H."/>
            <person name="Farzad M."/>
            <person name="Carlton J.M."/>
            <person name="Smith R.K. Jr."/>
            <person name="Garg J."/>
            <person name="Pearlman R.E."/>
            <person name="Karrer K.M."/>
            <person name="Sun L."/>
            <person name="Manning G."/>
            <person name="Elde N.C."/>
            <person name="Turkewitz A.P."/>
            <person name="Asai D.J."/>
            <person name="Wilkes D.E."/>
            <person name="Wang Y."/>
            <person name="Cai H."/>
            <person name="Collins K."/>
            <person name="Stewart B.A."/>
            <person name="Lee S.R."/>
            <person name="Wilamowska K."/>
            <person name="Weinberg Z."/>
            <person name="Ruzzo W.L."/>
            <person name="Wloga D."/>
            <person name="Gaertig J."/>
            <person name="Frankel J."/>
            <person name="Tsao C.-C."/>
            <person name="Gorovsky M.A."/>
            <person name="Keeling P.J."/>
            <person name="Waller R.F."/>
            <person name="Patron N.J."/>
            <person name="Cherry J.M."/>
            <person name="Stover N.A."/>
            <person name="Krieger C.J."/>
            <person name="del Toro C."/>
            <person name="Ryder H.F."/>
            <person name="Williamson S.C."/>
            <person name="Barbeau R.A."/>
            <person name="Hamilton E.P."/>
            <person name="Orias E."/>
        </authorList>
    </citation>
    <scope>NUCLEOTIDE SEQUENCE [LARGE SCALE GENOMIC DNA]</scope>
    <source>
        <strain evidence="3">SB210</strain>
    </source>
</reference>
<dbReference type="InParanoid" id="W7XCE7"/>
<keyword evidence="3" id="KW-1185">Reference proteome</keyword>
<evidence type="ECO:0000313" key="3">
    <source>
        <dbReference type="Proteomes" id="UP000009168"/>
    </source>
</evidence>
<dbReference type="EMBL" id="GG662740">
    <property type="protein sequence ID" value="EWS75117.1"/>
    <property type="molecule type" value="Genomic_DNA"/>
</dbReference>
<dbReference type="RefSeq" id="XP_012652355.1">
    <property type="nucleotide sequence ID" value="XM_012796901.1"/>
</dbReference>
<dbReference type="Proteomes" id="UP000009168">
    <property type="component" value="Unassembled WGS sequence"/>
</dbReference>
<name>W7XCE7_TETTS</name>
<feature type="transmembrane region" description="Helical" evidence="1">
    <location>
        <begin position="131"/>
        <end position="151"/>
    </location>
</feature>
<accession>W7XCE7</accession>
<evidence type="ECO:0000256" key="1">
    <source>
        <dbReference type="SAM" id="Phobius"/>
    </source>
</evidence>
<feature type="transmembrane region" description="Helical" evidence="1">
    <location>
        <begin position="48"/>
        <end position="70"/>
    </location>
</feature>
<dbReference type="GeneID" id="24438242"/>
<feature type="transmembrane region" description="Helical" evidence="1">
    <location>
        <begin position="24"/>
        <end position="42"/>
    </location>
</feature>
<keyword evidence="1" id="KW-1133">Transmembrane helix</keyword>
<keyword evidence="1" id="KW-0472">Membrane</keyword>
<organism evidence="2 3">
    <name type="scientific">Tetrahymena thermophila (strain SB210)</name>
    <dbReference type="NCBI Taxonomy" id="312017"/>
    <lineage>
        <taxon>Eukaryota</taxon>
        <taxon>Sar</taxon>
        <taxon>Alveolata</taxon>
        <taxon>Ciliophora</taxon>
        <taxon>Intramacronucleata</taxon>
        <taxon>Oligohymenophorea</taxon>
        <taxon>Hymenostomatida</taxon>
        <taxon>Tetrahymenina</taxon>
        <taxon>Tetrahymenidae</taxon>
        <taxon>Tetrahymena</taxon>
    </lineage>
</organism>
<evidence type="ECO:0000313" key="2">
    <source>
        <dbReference type="EMBL" id="EWS75117.1"/>
    </source>
</evidence>
<sequence length="391" mass="46874">MCLFLNSIIISCFFMHLISNSHSYFYDQHIIIILSIISHLGLTNLSLLQNSLLLVFTIRVTSLIIQYLIIILNDKHPYKIDCKYIFLDLTLKNLAFYPQNYGPFFKLGYFKYGYINYNEFDEIAKTHSFQILFFLRAVAYLEMLAFLILNILQQSEKQEQGLIAIKIITYTSFIFYSIITIIYFIQQLKKIINKKFEYLTINYSTPSEILRLINDKNSINFLYIQRVIQENQQIQQRINYQPLENQEVKYQNLIKQLFQFIYQQQHKLIEQRIEIPNLFTLKYNCVYLNSEHFLSHYLNHIRQSKISSKKKIILTNLKRKQFNYQLNQALLDRVFNLGLDSNFFRFGTETTSSQFIMYQYISQLSQLIAFRKYIQPNMVMNPAQLTYDLFE</sequence>
<proteinExistence type="predicted"/>
<feature type="transmembrane region" description="Helical" evidence="1">
    <location>
        <begin position="163"/>
        <end position="185"/>
    </location>
</feature>
<dbReference type="KEGG" id="tet:TTHERM_000294948"/>
<dbReference type="AlphaFoldDB" id="W7XCE7"/>
<gene>
    <name evidence="2" type="ORF">TTHERM_000294948</name>
</gene>